<feature type="transmembrane region" description="Helical" evidence="1">
    <location>
        <begin position="27"/>
        <end position="44"/>
    </location>
</feature>
<keyword evidence="3" id="KW-1185">Reference proteome</keyword>
<dbReference type="AlphaFoldDB" id="A0A0C2GEJ5"/>
<dbReference type="Proteomes" id="UP000054047">
    <property type="component" value="Unassembled WGS sequence"/>
</dbReference>
<protein>
    <submittedName>
        <fullName evidence="2">Uncharacterized protein</fullName>
    </submittedName>
</protein>
<sequence length="81" mass="9248">MPFLCRPSTRKASRRLQNVPVLSASPSYVRIWCFCVFVCVCVCIHRRRATLPRVCGAGRVVVALVSMLRRIVEWWGDVSIL</sequence>
<keyword evidence="1" id="KW-1133">Transmembrane helix</keyword>
<accession>A0A0C2GEJ5</accession>
<proteinExistence type="predicted"/>
<keyword evidence="1" id="KW-0472">Membrane</keyword>
<organism evidence="2 3">
    <name type="scientific">Ancylostoma duodenale</name>
    <dbReference type="NCBI Taxonomy" id="51022"/>
    <lineage>
        <taxon>Eukaryota</taxon>
        <taxon>Metazoa</taxon>
        <taxon>Ecdysozoa</taxon>
        <taxon>Nematoda</taxon>
        <taxon>Chromadorea</taxon>
        <taxon>Rhabditida</taxon>
        <taxon>Rhabditina</taxon>
        <taxon>Rhabditomorpha</taxon>
        <taxon>Strongyloidea</taxon>
        <taxon>Ancylostomatidae</taxon>
        <taxon>Ancylostomatinae</taxon>
        <taxon>Ancylostoma</taxon>
    </lineage>
</organism>
<reference evidence="2 3" key="1">
    <citation type="submission" date="2013-12" db="EMBL/GenBank/DDBJ databases">
        <title>Draft genome of the parsitic nematode Ancylostoma duodenale.</title>
        <authorList>
            <person name="Mitreva M."/>
        </authorList>
    </citation>
    <scope>NUCLEOTIDE SEQUENCE [LARGE SCALE GENOMIC DNA]</scope>
    <source>
        <strain evidence="2 3">Zhejiang</strain>
    </source>
</reference>
<gene>
    <name evidence="2" type="ORF">ANCDUO_10173</name>
</gene>
<evidence type="ECO:0000256" key="1">
    <source>
        <dbReference type="SAM" id="Phobius"/>
    </source>
</evidence>
<evidence type="ECO:0000313" key="3">
    <source>
        <dbReference type="Proteomes" id="UP000054047"/>
    </source>
</evidence>
<dbReference type="EMBL" id="KN731804">
    <property type="protein sequence ID" value="KIH59590.1"/>
    <property type="molecule type" value="Genomic_DNA"/>
</dbReference>
<name>A0A0C2GEJ5_9BILA</name>
<evidence type="ECO:0000313" key="2">
    <source>
        <dbReference type="EMBL" id="KIH59590.1"/>
    </source>
</evidence>
<keyword evidence="1" id="KW-0812">Transmembrane</keyword>